<dbReference type="InterPro" id="IPR041921">
    <property type="entry name" value="NuoE_N"/>
</dbReference>
<evidence type="ECO:0000256" key="2">
    <source>
        <dbReference type="ARBA" id="ARBA00022714"/>
    </source>
</evidence>
<dbReference type="SUPFAM" id="SSF52833">
    <property type="entry name" value="Thioredoxin-like"/>
    <property type="match status" value="1"/>
</dbReference>
<evidence type="ECO:0000313" key="8">
    <source>
        <dbReference type="EMBL" id="TGE39526.1"/>
    </source>
</evidence>
<dbReference type="FunFam" id="3.40.30.10:FF:000015">
    <property type="entry name" value="NADH-quinone oxidoreductase subunit E"/>
    <property type="match status" value="1"/>
</dbReference>
<comment type="caution">
    <text evidence="8">The sequence shown here is derived from an EMBL/GenBank/DDBJ whole genome shotgun (WGS) entry which is preliminary data.</text>
</comment>
<dbReference type="InterPro" id="IPR036249">
    <property type="entry name" value="Thioredoxin-like_sf"/>
</dbReference>
<dbReference type="Proteomes" id="UP000298460">
    <property type="component" value="Unassembled WGS sequence"/>
</dbReference>
<dbReference type="InterPro" id="IPR042128">
    <property type="entry name" value="NuoE_dom"/>
</dbReference>
<comment type="similarity">
    <text evidence="1">Belongs to the complex I 24 kDa subunit family.</text>
</comment>
<sequence>MCDNTSSDDNYHRLDDYIDSLPYKKENLIGILHQAQELFGFLSDKLQLHIAQKLDIPAAKVYGVVSFYSFFTMKPRGQHTANICMGTACFVRGAEKLQKEVEKQMGIKTGQTTEDNLFSLDSLRCIGACGLAPVMMVDGKVYGRIHEPEEVRQVLENYRPED</sequence>
<name>A0A4Z0RD85_9FIRM</name>
<dbReference type="Pfam" id="PF01257">
    <property type="entry name" value="2Fe-2S_thioredx"/>
    <property type="match status" value="1"/>
</dbReference>
<dbReference type="InterPro" id="IPR028431">
    <property type="entry name" value="NADP_DH_HndA-like"/>
</dbReference>
<dbReference type="Gene3D" id="3.40.30.10">
    <property type="entry name" value="Glutaredoxin"/>
    <property type="match status" value="1"/>
</dbReference>
<feature type="binding site" evidence="7">
    <location>
        <position position="125"/>
    </location>
    <ligand>
        <name>[2Fe-2S] cluster</name>
        <dbReference type="ChEBI" id="CHEBI:190135"/>
    </ligand>
</feature>
<accession>A0A4Z0RD85</accession>
<dbReference type="PANTHER" id="PTHR43342:SF2">
    <property type="entry name" value="POTENTIAL NAD-REDUCING HYDROGENASE SUBUNIT"/>
    <property type="match status" value="1"/>
</dbReference>
<dbReference type="OrthoDB" id="9807941at2"/>
<evidence type="ECO:0000256" key="1">
    <source>
        <dbReference type="ARBA" id="ARBA00010643"/>
    </source>
</evidence>
<keyword evidence="4 7" id="KW-0408">Iron</keyword>
<feature type="binding site" evidence="7">
    <location>
        <position position="89"/>
    </location>
    <ligand>
        <name>[2Fe-2S] cluster</name>
        <dbReference type="ChEBI" id="CHEBI:190135"/>
    </ligand>
</feature>
<feature type="binding site" evidence="7">
    <location>
        <position position="129"/>
    </location>
    <ligand>
        <name>[2Fe-2S] cluster</name>
        <dbReference type="ChEBI" id="CHEBI:190135"/>
    </ligand>
</feature>
<dbReference type="GO" id="GO:0046872">
    <property type="term" value="F:metal ion binding"/>
    <property type="evidence" value="ECO:0007669"/>
    <property type="project" value="UniProtKB-KW"/>
</dbReference>
<dbReference type="InterPro" id="IPR002023">
    <property type="entry name" value="NuoE-like"/>
</dbReference>
<protein>
    <submittedName>
        <fullName evidence="8">NAD(P)H-dependent oxidoreductase subunit E</fullName>
    </submittedName>
</protein>
<evidence type="ECO:0000256" key="5">
    <source>
        <dbReference type="ARBA" id="ARBA00023014"/>
    </source>
</evidence>
<dbReference type="PANTHER" id="PTHR43342">
    <property type="entry name" value="NADH-QUINONE OXIDOREDUCTASE, E SUBUNIT"/>
    <property type="match status" value="1"/>
</dbReference>
<dbReference type="AlphaFoldDB" id="A0A4Z0RD85"/>
<comment type="cofactor">
    <cofactor evidence="7">
        <name>[2Fe-2S] cluster</name>
        <dbReference type="ChEBI" id="CHEBI:190135"/>
    </cofactor>
    <text evidence="7">Binds 1 [2Fe-2S] cluster.</text>
</comment>
<keyword evidence="2 7" id="KW-0001">2Fe-2S</keyword>
<dbReference type="RefSeq" id="WP_135544466.1">
    <property type="nucleotide sequence ID" value="NZ_SPQQ01000001.1"/>
</dbReference>
<evidence type="ECO:0000256" key="3">
    <source>
        <dbReference type="ARBA" id="ARBA00022723"/>
    </source>
</evidence>
<dbReference type="GO" id="GO:0051537">
    <property type="term" value="F:2 iron, 2 sulfur cluster binding"/>
    <property type="evidence" value="ECO:0007669"/>
    <property type="project" value="UniProtKB-KW"/>
</dbReference>
<evidence type="ECO:0000256" key="4">
    <source>
        <dbReference type="ARBA" id="ARBA00023004"/>
    </source>
</evidence>
<comment type="cofactor">
    <cofactor evidence="6">
        <name>[2Fe-2S] cluster</name>
        <dbReference type="ChEBI" id="CHEBI:190135"/>
    </cofactor>
</comment>
<gene>
    <name evidence="8" type="ORF">E4K67_00475</name>
</gene>
<dbReference type="GO" id="GO:0016491">
    <property type="term" value="F:oxidoreductase activity"/>
    <property type="evidence" value="ECO:0007669"/>
    <property type="project" value="InterPro"/>
</dbReference>
<dbReference type="Gene3D" id="1.10.10.1590">
    <property type="entry name" value="NADH-quinone oxidoreductase subunit E"/>
    <property type="match status" value="1"/>
</dbReference>
<proteinExistence type="inferred from homology"/>
<dbReference type="CDD" id="cd03064">
    <property type="entry name" value="TRX_Fd_NuoE"/>
    <property type="match status" value="1"/>
</dbReference>
<keyword evidence="3 7" id="KW-0479">Metal-binding</keyword>
<feature type="binding site" evidence="7">
    <location>
        <position position="84"/>
    </location>
    <ligand>
        <name>[2Fe-2S] cluster</name>
        <dbReference type="ChEBI" id="CHEBI:190135"/>
    </ligand>
</feature>
<reference evidence="8 9" key="1">
    <citation type="submission" date="2019-03" db="EMBL/GenBank/DDBJ databases">
        <title>Draft Genome Sequence of Desulfosporosinus fructosivorans Strain 63.6F, Isolated from Marine Sediment in the Baltic Sea.</title>
        <authorList>
            <person name="Hausmann B."/>
            <person name="Vandieken V."/>
            <person name="Pjevac P."/>
            <person name="Schreck K."/>
            <person name="Herbold C.W."/>
            <person name="Loy A."/>
        </authorList>
    </citation>
    <scope>NUCLEOTIDE SEQUENCE [LARGE SCALE GENOMIC DNA]</scope>
    <source>
        <strain evidence="8 9">63.6F</strain>
    </source>
</reference>
<dbReference type="PIRSF" id="PIRSF000216">
    <property type="entry name" value="NADH_DH_24kDa"/>
    <property type="match status" value="1"/>
</dbReference>
<evidence type="ECO:0000313" key="9">
    <source>
        <dbReference type="Proteomes" id="UP000298460"/>
    </source>
</evidence>
<keyword evidence="5 7" id="KW-0411">Iron-sulfur</keyword>
<keyword evidence="9" id="KW-1185">Reference proteome</keyword>
<evidence type="ECO:0000256" key="6">
    <source>
        <dbReference type="ARBA" id="ARBA00034078"/>
    </source>
</evidence>
<organism evidence="8 9">
    <name type="scientific">Desulfosporosinus fructosivorans</name>
    <dbReference type="NCBI Taxonomy" id="2018669"/>
    <lineage>
        <taxon>Bacteria</taxon>
        <taxon>Bacillati</taxon>
        <taxon>Bacillota</taxon>
        <taxon>Clostridia</taxon>
        <taxon>Eubacteriales</taxon>
        <taxon>Desulfitobacteriaceae</taxon>
        <taxon>Desulfosporosinus</taxon>
    </lineage>
</organism>
<dbReference type="EMBL" id="SPQQ01000001">
    <property type="protein sequence ID" value="TGE39526.1"/>
    <property type="molecule type" value="Genomic_DNA"/>
</dbReference>
<evidence type="ECO:0000256" key="7">
    <source>
        <dbReference type="PIRSR" id="PIRSR000216-1"/>
    </source>
</evidence>